<dbReference type="PANTHER" id="PTHR13774:SF17">
    <property type="entry name" value="PHENAZINE BIOSYNTHESIS-LIKE DOMAIN-CONTAINING PROTEIN"/>
    <property type="match status" value="1"/>
</dbReference>
<accession>A0A7X1E853</accession>
<dbReference type="Gene3D" id="3.10.310.10">
    <property type="entry name" value="Diaminopimelate Epimerase, Chain A, domain 1"/>
    <property type="match status" value="2"/>
</dbReference>
<dbReference type="GO" id="GO:0016853">
    <property type="term" value="F:isomerase activity"/>
    <property type="evidence" value="ECO:0007669"/>
    <property type="project" value="UniProtKB-KW"/>
</dbReference>
<organism evidence="4 5">
    <name type="scientific">Puniceicoccus vermicola</name>
    <dbReference type="NCBI Taxonomy" id="388746"/>
    <lineage>
        <taxon>Bacteria</taxon>
        <taxon>Pseudomonadati</taxon>
        <taxon>Verrucomicrobiota</taxon>
        <taxon>Opitutia</taxon>
        <taxon>Puniceicoccales</taxon>
        <taxon>Puniceicoccaceae</taxon>
        <taxon>Puniceicoccus</taxon>
    </lineage>
</organism>
<keyword evidence="5" id="KW-1185">Reference proteome</keyword>
<dbReference type="PIRSF" id="PIRSF016184">
    <property type="entry name" value="PhzC_PhzF"/>
    <property type="match status" value="1"/>
</dbReference>
<sequence length="262" mass="29023">MSRELPIYQIDAFAEGDFRGNPAAVCPLVKWLPDTLLQMIAEENNLSETAFYVPEGEGFRIRWFTPTVEVDLCGHATLAAARVVFDRGAVEGDTILFHSRSGPLRVKRDGGLFRLDFPSQPGQSCDMPERLAHGLGGWPVECYRAADFLAVFSSEEEIYALEPDFQALATLPGRGVIVTAPGTDVDFVSRFFAPSHGIDEDAVTGSAHCTLTPYWAKRLNKTELTAWQVSKRGGVLQCRLQEDRVLISGKTRLFLKGTIWID</sequence>
<protein>
    <submittedName>
        <fullName evidence="4">PhzF family phenazine biosynthesis protein</fullName>
    </submittedName>
</protein>
<keyword evidence="2" id="KW-0413">Isomerase</keyword>
<feature type="active site" evidence="3">
    <location>
        <position position="48"/>
    </location>
</feature>
<dbReference type="EMBL" id="JACHVA010000143">
    <property type="protein sequence ID" value="MBC2604417.1"/>
    <property type="molecule type" value="Genomic_DNA"/>
</dbReference>
<evidence type="ECO:0000256" key="3">
    <source>
        <dbReference type="PIRSR" id="PIRSR016184-1"/>
    </source>
</evidence>
<gene>
    <name evidence="4" type="ORF">H5P30_21765</name>
</gene>
<evidence type="ECO:0000313" key="5">
    <source>
        <dbReference type="Proteomes" id="UP000525652"/>
    </source>
</evidence>
<evidence type="ECO:0000313" key="4">
    <source>
        <dbReference type="EMBL" id="MBC2604417.1"/>
    </source>
</evidence>
<name>A0A7X1E853_9BACT</name>
<dbReference type="Pfam" id="PF02567">
    <property type="entry name" value="PhzC-PhzF"/>
    <property type="match status" value="1"/>
</dbReference>
<evidence type="ECO:0000256" key="2">
    <source>
        <dbReference type="ARBA" id="ARBA00023235"/>
    </source>
</evidence>
<dbReference type="InterPro" id="IPR003719">
    <property type="entry name" value="Phenazine_PhzF-like"/>
</dbReference>
<dbReference type="NCBIfam" id="TIGR00654">
    <property type="entry name" value="PhzF_family"/>
    <property type="match status" value="1"/>
</dbReference>
<dbReference type="AlphaFoldDB" id="A0A7X1E853"/>
<comment type="caution">
    <text evidence="4">The sequence shown here is derived from an EMBL/GenBank/DDBJ whole genome shotgun (WGS) entry which is preliminary data.</text>
</comment>
<dbReference type="GO" id="GO:0005737">
    <property type="term" value="C:cytoplasm"/>
    <property type="evidence" value="ECO:0007669"/>
    <property type="project" value="TreeGrafter"/>
</dbReference>
<evidence type="ECO:0000256" key="1">
    <source>
        <dbReference type="ARBA" id="ARBA00008270"/>
    </source>
</evidence>
<dbReference type="Proteomes" id="UP000525652">
    <property type="component" value="Unassembled WGS sequence"/>
</dbReference>
<dbReference type="RefSeq" id="WP_185695026.1">
    <property type="nucleotide sequence ID" value="NZ_JACHVA010000143.1"/>
</dbReference>
<comment type="similarity">
    <text evidence="1">Belongs to the PhzF family.</text>
</comment>
<proteinExistence type="inferred from homology"/>
<dbReference type="SUPFAM" id="SSF54506">
    <property type="entry name" value="Diaminopimelate epimerase-like"/>
    <property type="match status" value="1"/>
</dbReference>
<reference evidence="4 5" key="1">
    <citation type="submission" date="2020-07" db="EMBL/GenBank/DDBJ databases">
        <authorList>
            <person name="Feng X."/>
        </authorList>
    </citation>
    <scope>NUCLEOTIDE SEQUENCE [LARGE SCALE GENOMIC DNA]</scope>
    <source>
        <strain evidence="4 5">JCM14086</strain>
    </source>
</reference>
<dbReference type="PANTHER" id="PTHR13774">
    <property type="entry name" value="PHENAZINE BIOSYNTHESIS PROTEIN"/>
    <property type="match status" value="1"/>
</dbReference>